<accession>A0A914QYQ6</accession>
<evidence type="ECO:0000313" key="1">
    <source>
        <dbReference type="Proteomes" id="UP000887578"/>
    </source>
</evidence>
<name>A0A914QYQ6_9BILA</name>
<organism evidence="1 2">
    <name type="scientific">Panagrolaimus davidi</name>
    <dbReference type="NCBI Taxonomy" id="227884"/>
    <lineage>
        <taxon>Eukaryota</taxon>
        <taxon>Metazoa</taxon>
        <taxon>Ecdysozoa</taxon>
        <taxon>Nematoda</taxon>
        <taxon>Chromadorea</taxon>
        <taxon>Rhabditida</taxon>
        <taxon>Tylenchina</taxon>
        <taxon>Panagrolaimomorpha</taxon>
        <taxon>Panagrolaimoidea</taxon>
        <taxon>Panagrolaimidae</taxon>
        <taxon>Panagrolaimus</taxon>
    </lineage>
</organism>
<evidence type="ECO:0000313" key="2">
    <source>
        <dbReference type="WBParaSite" id="PDA_v2.g7045.t1"/>
    </source>
</evidence>
<keyword evidence="1" id="KW-1185">Reference proteome</keyword>
<reference evidence="2" key="1">
    <citation type="submission" date="2022-11" db="UniProtKB">
        <authorList>
            <consortium name="WormBaseParasite"/>
        </authorList>
    </citation>
    <scope>IDENTIFICATION</scope>
</reference>
<dbReference type="Proteomes" id="UP000887578">
    <property type="component" value="Unplaced"/>
</dbReference>
<proteinExistence type="predicted"/>
<protein>
    <submittedName>
        <fullName evidence="2">Uncharacterized protein</fullName>
    </submittedName>
</protein>
<dbReference type="WBParaSite" id="PDA_v2.g7045.t1">
    <property type="protein sequence ID" value="PDA_v2.g7045.t1"/>
    <property type="gene ID" value="PDA_v2.g7045"/>
</dbReference>
<sequence length="145" mass="15490">MFLIQEFKRIQISSSAPAKIESMNLASSTTFNGSLTTMAHVGTFDNNQPVRFYPVVSSVPAKVESSSVNLNSSSTFNGSLHTTANLGTSCNNQPLTMPPAVRFYPVVFPAANESPSMVWTAGSSTFNGQLMARNGSFGYNPLNLG</sequence>
<dbReference type="AlphaFoldDB" id="A0A914QYQ6"/>